<proteinExistence type="predicted"/>
<dbReference type="EMBL" id="JBHFEH010000038">
    <property type="protein sequence ID" value="KAL2051133.1"/>
    <property type="molecule type" value="Genomic_DNA"/>
</dbReference>
<feature type="region of interest" description="Disordered" evidence="1">
    <location>
        <begin position="23"/>
        <end position="184"/>
    </location>
</feature>
<feature type="compositionally biased region" description="Low complexity" evidence="1">
    <location>
        <begin position="27"/>
        <end position="59"/>
    </location>
</feature>
<evidence type="ECO:0000256" key="1">
    <source>
        <dbReference type="SAM" id="MobiDB-lite"/>
    </source>
</evidence>
<protein>
    <submittedName>
        <fullName evidence="2">Uncharacterized protein</fullName>
    </submittedName>
</protein>
<evidence type="ECO:0000313" key="3">
    <source>
        <dbReference type="Proteomes" id="UP001590951"/>
    </source>
</evidence>
<dbReference type="Proteomes" id="UP001590951">
    <property type="component" value="Unassembled WGS sequence"/>
</dbReference>
<sequence length="184" mass="18623">MPGVPPDAVAQVKKGLRGLFNRKKQKAQQYQQGQHGSTATSQTPTSTTTAAAAAPASTARGIEPDGSSETPPPGPAEAPTPAHHISEPSGVEEAKAVDLNPSSDVTGEATKVEEAKTKVAPTPITKTEPAPASTAKTEPSTGMSATSGPLGDHMAEVYTDVDSTVEGKGETIAEAKGEEEGGKV</sequence>
<gene>
    <name evidence="2" type="ORF">ABVK25_008562</name>
</gene>
<accession>A0ABR4AZR3</accession>
<feature type="compositionally biased region" description="Basic and acidic residues" evidence="1">
    <location>
        <begin position="165"/>
        <end position="184"/>
    </location>
</feature>
<evidence type="ECO:0000313" key="2">
    <source>
        <dbReference type="EMBL" id="KAL2051133.1"/>
    </source>
</evidence>
<organism evidence="2 3">
    <name type="scientific">Lepraria finkii</name>
    <dbReference type="NCBI Taxonomy" id="1340010"/>
    <lineage>
        <taxon>Eukaryota</taxon>
        <taxon>Fungi</taxon>
        <taxon>Dikarya</taxon>
        <taxon>Ascomycota</taxon>
        <taxon>Pezizomycotina</taxon>
        <taxon>Lecanoromycetes</taxon>
        <taxon>OSLEUM clade</taxon>
        <taxon>Lecanoromycetidae</taxon>
        <taxon>Lecanorales</taxon>
        <taxon>Lecanorineae</taxon>
        <taxon>Stereocaulaceae</taxon>
        <taxon>Lepraria</taxon>
    </lineage>
</organism>
<keyword evidence="3" id="KW-1185">Reference proteome</keyword>
<name>A0ABR4AZR3_9LECA</name>
<reference evidence="2 3" key="1">
    <citation type="submission" date="2024-09" db="EMBL/GenBank/DDBJ databases">
        <title>Rethinking Asexuality: The Enigmatic Case of Functional Sexual Genes in Lepraria (Stereocaulaceae).</title>
        <authorList>
            <person name="Doellman M."/>
            <person name="Sun Y."/>
            <person name="Barcenas-Pena A."/>
            <person name="Lumbsch H.T."/>
            <person name="Grewe F."/>
        </authorList>
    </citation>
    <scope>NUCLEOTIDE SEQUENCE [LARGE SCALE GENOMIC DNA]</scope>
    <source>
        <strain evidence="2 3">Grewe 0041</strain>
    </source>
</reference>
<comment type="caution">
    <text evidence="2">The sequence shown here is derived from an EMBL/GenBank/DDBJ whole genome shotgun (WGS) entry which is preliminary data.</text>
</comment>
<feature type="compositionally biased region" description="Polar residues" evidence="1">
    <location>
        <begin position="134"/>
        <end position="147"/>
    </location>
</feature>